<name>A0ABN6Z8J1_9FIRM</name>
<keyword evidence="2" id="KW-1185">Reference proteome</keyword>
<evidence type="ECO:0000313" key="1">
    <source>
        <dbReference type="EMBL" id="BEH90174.1"/>
    </source>
</evidence>
<accession>A0ABN6Z8J1</accession>
<organism evidence="1 2">
    <name type="scientific">Turicibacter faecis</name>
    <dbReference type="NCBI Taxonomy" id="2963365"/>
    <lineage>
        <taxon>Bacteria</taxon>
        <taxon>Bacillati</taxon>
        <taxon>Bacillota</taxon>
        <taxon>Erysipelotrichia</taxon>
        <taxon>Erysipelotrichales</taxon>
        <taxon>Turicibacteraceae</taxon>
        <taxon>Turicibacter</taxon>
    </lineage>
</organism>
<gene>
    <name evidence="1" type="ORF">T23_02760</name>
</gene>
<evidence type="ECO:0000313" key="2">
    <source>
        <dbReference type="Proteomes" id="UP001432099"/>
    </source>
</evidence>
<dbReference type="EMBL" id="AP028127">
    <property type="protein sequence ID" value="BEH90174.1"/>
    <property type="molecule type" value="Genomic_DNA"/>
</dbReference>
<sequence length="151" mass="18106">MKRNDYTRMQEGTEWYTEGMEENYFDFNQEYEAEECEFEEFKGCGCQQRKPEKPMRGCGCQQRKPQMGCGCGRERRCKVIVEPTVYCRTDKEVHHCVKHIIPVVCKEVEHHHYHHNYITKTEVVKEYDRRDHGRRPQDVCKKAGCNDKFDC</sequence>
<dbReference type="RefSeq" id="WP_338617778.1">
    <property type="nucleotide sequence ID" value="NZ_AP028127.1"/>
</dbReference>
<reference evidence="1" key="1">
    <citation type="journal article" date="2024" name="Int. J. Syst. Evol. Microbiol.">
        <title>Turicibacter faecis sp. nov., isolated from faeces of heart failure mouse model.</title>
        <authorList>
            <person name="Imamura Y."/>
            <person name="Motooka D."/>
            <person name="Nakajima Y."/>
            <person name="Ito S."/>
            <person name="Kitakaze M."/>
            <person name="Iida T."/>
            <person name="Nakamura S."/>
        </authorList>
    </citation>
    <scope>NUCLEOTIDE SEQUENCE</scope>
    <source>
        <strain evidence="1">TC023</strain>
    </source>
</reference>
<protein>
    <submittedName>
        <fullName evidence="1">Uncharacterized protein</fullName>
    </submittedName>
</protein>
<proteinExistence type="predicted"/>
<dbReference type="Proteomes" id="UP001432099">
    <property type="component" value="Chromosome"/>
</dbReference>